<keyword evidence="4" id="KW-1185">Reference proteome</keyword>
<proteinExistence type="predicted"/>
<comment type="caution">
    <text evidence="3">The sequence shown here is derived from an EMBL/GenBank/DDBJ whole genome shotgun (WGS) entry which is preliminary data.</text>
</comment>
<evidence type="ECO:0000256" key="1">
    <source>
        <dbReference type="SAM" id="MobiDB-lite"/>
    </source>
</evidence>
<evidence type="ECO:0000313" key="3">
    <source>
        <dbReference type="EMBL" id="KAK7301988.1"/>
    </source>
</evidence>
<gene>
    <name evidence="3" type="ORF">RJT34_12865</name>
</gene>
<reference evidence="3 4" key="1">
    <citation type="submission" date="2024-01" db="EMBL/GenBank/DDBJ databases">
        <title>The genomes of 5 underutilized Papilionoideae crops provide insights into root nodulation and disease resistance.</title>
        <authorList>
            <person name="Yuan L."/>
        </authorList>
    </citation>
    <scope>NUCLEOTIDE SEQUENCE [LARGE SCALE GENOMIC DNA]</scope>
    <source>
        <strain evidence="3">LY-2023</strain>
        <tissue evidence="3">Leaf</tissue>
    </source>
</reference>
<feature type="transmembrane region" description="Helical" evidence="2">
    <location>
        <begin position="141"/>
        <end position="164"/>
    </location>
</feature>
<dbReference type="Proteomes" id="UP001359559">
    <property type="component" value="Unassembled WGS sequence"/>
</dbReference>
<keyword evidence="2" id="KW-0472">Membrane</keyword>
<feature type="region of interest" description="Disordered" evidence="1">
    <location>
        <begin position="1"/>
        <end position="35"/>
    </location>
</feature>
<accession>A0AAN9JN04</accession>
<protein>
    <submittedName>
        <fullName evidence="3">Uncharacterized protein</fullName>
    </submittedName>
</protein>
<dbReference type="AlphaFoldDB" id="A0AAN9JN04"/>
<evidence type="ECO:0000313" key="4">
    <source>
        <dbReference type="Proteomes" id="UP001359559"/>
    </source>
</evidence>
<organism evidence="3 4">
    <name type="scientific">Clitoria ternatea</name>
    <name type="common">Butterfly pea</name>
    <dbReference type="NCBI Taxonomy" id="43366"/>
    <lineage>
        <taxon>Eukaryota</taxon>
        <taxon>Viridiplantae</taxon>
        <taxon>Streptophyta</taxon>
        <taxon>Embryophyta</taxon>
        <taxon>Tracheophyta</taxon>
        <taxon>Spermatophyta</taxon>
        <taxon>Magnoliopsida</taxon>
        <taxon>eudicotyledons</taxon>
        <taxon>Gunneridae</taxon>
        <taxon>Pentapetalae</taxon>
        <taxon>rosids</taxon>
        <taxon>fabids</taxon>
        <taxon>Fabales</taxon>
        <taxon>Fabaceae</taxon>
        <taxon>Papilionoideae</taxon>
        <taxon>50 kb inversion clade</taxon>
        <taxon>NPAAA clade</taxon>
        <taxon>indigoferoid/millettioid clade</taxon>
        <taxon>Phaseoleae</taxon>
        <taxon>Clitoria</taxon>
    </lineage>
</organism>
<dbReference type="EMBL" id="JAYKXN010000003">
    <property type="protein sequence ID" value="KAK7301988.1"/>
    <property type="molecule type" value="Genomic_DNA"/>
</dbReference>
<evidence type="ECO:0000256" key="2">
    <source>
        <dbReference type="SAM" id="Phobius"/>
    </source>
</evidence>
<sequence>MLSELSYGESNVLDSKENNNSAANGEEEEIEKSVVDDEGEIEAIVCTGDEVEKRTTEVQSEQHAFLFSDTAKLQEFHNSFLYFLICHGRCHCSESLRSWSSEATSETATLVESCNVSESLQQAFIKWSPESRKQPWVFRNLFDNLLLLCIPGMVAFSFIISLFWDVYNLFDSMLKRVGVSGNVGNLRKLFPETVKTDMDHSKLQFGIYLQLGGAC</sequence>
<name>A0AAN9JN04_CLITE</name>
<keyword evidence="2" id="KW-0812">Transmembrane</keyword>
<feature type="compositionally biased region" description="Acidic residues" evidence="1">
    <location>
        <begin position="25"/>
        <end position="35"/>
    </location>
</feature>
<keyword evidence="2" id="KW-1133">Transmembrane helix</keyword>